<accession>A0A8H7CKU4</accession>
<dbReference type="Gene3D" id="3.80.10.10">
    <property type="entry name" value="Ribonuclease Inhibitor"/>
    <property type="match status" value="1"/>
</dbReference>
<evidence type="ECO:0000313" key="2">
    <source>
        <dbReference type="Proteomes" id="UP000620124"/>
    </source>
</evidence>
<keyword evidence="2" id="KW-1185">Reference proteome</keyword>
<organism evidence="1 2">
    <name type="scientific">Mycena venus</name>
    <dbReference type="NCBI Taxonomy" id="2733690"/>
    <lineage>
        <taxon>Eukaryota</taxon>
        <taxon>Fungi</taxon>
        <taxon>Dikarya</taxon>
        <taxon>Basidiomycota</taxon>
        <taxon>Agaricomycotina</taxon>
        <taxon>Agaricomycetes</taxon>
        <taxon>Agaricomycetidae</taxon>
        <taxon>Agaricales</taxon>
        <taxon>Marasmiineae</taxon>
        <taxon>Mycenaceae</taxon>
        <taxon>Mycena</taxon>
    </lineage>
</organism>
<dbReference type="Proteomes" id="UP000620124">
    <property type="component" value="Unassembled WGS sequence"/>
</dbReference>
<comment type="caution">
    <text evidence="1">The sequence shown here is derived from an EMBL/GenBank/DDBJ whole genome shotgun (WGS) entry which is preliminary data.</text>
</comment>
<dbReference type="SUPFAM" id="SSF52047">
    <property type="entry name" value="RNI-like"/>
    <property type="match status" value="1"/>
</dbReference>
<dbReference type="OrthoDB" id="3543113at2759"/>
<gene>
    <name evidence="1" type="ORF">MVEN_01979000</name>
</gene>
<proteinExistence type="predicted"/>
<evidence type="ECO:0008006" key="3">
    <source>
        <dbReference type="Google" id="ProtNLM"/>
    </source>
</evidence>
<name>A0A8H7CKU4_9AGAR</name>
<protein>
    <recommendedName>
        <fullName evidence="3">F-box domain-containing protein</fullName>
    </recommendedName>
</protein>
<dbReference type="InterPro" id="IPR032675">
    <property type="entry name" value="LRR_dom_sf"/>
</dbReference>
<dbReference type="AlphaFoldDB" id="A0A8H7CKU4"/>
<evidence type="ECO:0000313" key="1">
    <source>
        <dbReference type="EMBL" id="KAF7339028.1"/>
    </source>
</evidence>
<reference evidence="1" key="1">
    <citation type="submission" date="2020-05" db="EMBL/GenBank/DDBJ databases">
        <title>Mycena genomes resolve the evolution of fungal bioluminescence.</title>
        <authorList>
            <person name="Tsai I.J."/>
        </authorList>
    </citation>
    <scope>NUCLEOTIDE SEQUENCE</scope>
    <source>
        <strain evidence="1">CCC161011</strain>
    </source>
</reference>
<dbReference type="EMBL" id="JACAZI010000020">
    <property type="protein sequence ID" value="KAF7339028.1"/>
    <property type="molecule type" value="Genomic_DNA"/>
</dbReference>
<sequence>MQRALAVPEIVHMIFTAVRPFSDRRDDDSLYTLAVLARTCTTFRDPALDVLWRSATIPRVLIYATAQDLWEKKEEDDEHPQVRLLPRRAMVPEDWERTPFFSNRIRVLRLRGVTRPPIDFSEVYATAALCPPPRSIFPNVHTVDWERSEHLCHFRAFLGPAITYISFGAFLAGSQLSLLPYIAREYPKLKGLSIASDPAHHLERQVHAISTLVCNLHELESLAVHHLDVPAQEHIGRLSNLKSLNLHNITAALNSSPPKSLEPLFPVLQALTLAYDDIASVTAFLGICSESPLRSLNVGFKGCPDAGEMQQLFATLVEHRSCAVIQHLTTHIPWLIAAPDNAGLYSIHPLFSLRHITHVKIVSPMGFDLDDNGVSALARAWSSLEELQLSSVDSPPDPRVTLASLDTLARHCPHLHNLVIPFDATVVPPLDDSPERRILHERLLSISVGNFPISVPMDVAKYLSAVFPHVSVFPSEPDQWDDIWDDVHSERNQRWKEVQRVVPEFQEIRRQERRWARHGAI</sequence>